<gene>
    <name evidence="1" type="ORF">D1Y85_21340</name>
</gene>
<proteinExistence type="predicted"/>
<protein>
    <submittedName>
        <fullName evidence="1">Uncharacterized protein</fullName>
    </submittedName>
</protein>
<dbReference type="Proteomes" id="UP000272778">
    <property type="component" value="Unassembled WGS sequence"/>
</dbReference>
<name>A0A3N6MY16_9BURK</name>
<sequence length="88" mass="9242">MSASVDVDDVLDVESVELDAESVLLVLVDVLEALPVVSPSDSSAEAMAAASGLTLFEPDESFEAMDVSPDVELLLAFCPFAREVIQAV</sequence>
<evidence type="ECO:0000313" key="2">
    <source>
        <dbReference type="Proteomes" id="UP000272778"/>
    </source>
</evidence>
<comment type="caution">
    <text evidence="1">The sequence shown here is derived from an EMBL/GenBank/DDBJ whole genome shotgun (WGS) entry which is preliminary data.</text>
</comment>
<accession>A0A3N6MY16</accession>
<evidence type="ECO:0000313" key="1">
    <source>
        <dbReference type="EMBL" id="RQH02961.1"/>
    </source>
</evidence>
<reference evidence="1 2" key="1">
    <citation type="submission" date="2018-11" db="EMBL/GenBank/DDBJ databases">
        <title>Paraburkholderia sp. DHOA04, isolated from soil.</title>
        <authorList>
            <person name="Gao Z.-H."/>
            <person name="Qiu L.-H."/>
            <person name="Fu J.-C."/>
        </authorList>
    </citation>
    <scope>NUCLEOTIDE SEQUENCE [LARGE SCALE GENOMIC DNA]</scope>
    <source>
        <strain evidence="1 2">DHOA04</strain>
    </source>
</reference>
<dbReference type="EMBL" id="RQIS01000017">
    <property type="protein sequence ID" value="RQH02961.1"/>
    <property type="molecule type" value="Genomic_DNA"/>
</dbReference>
<dbReference type="AlphaFoldDB" id="A0A3N6MY16"/>
<keyword evidence="2" id="KW-1185">Reference proteome</keyword>
<organism evidence="1 2">
    <name type="scientific">Paraburkholderia dinghuensis</name>
    <dbReference type="NCBI Taxonomy" id="2305225"/>
    <lineage>
        <taxon>Bacteria</taxon>
        <taxon>Pseudomonadati</taxon>
        <taxon>Pseudomonadota</taxon>
        <taxon>Betaproteobacteria</taxon>
        <taxon>Burkholderiales</taxon>
        <taxon>Burkholderiaceae</taxon>
        <taxon>Paraburkholderia</taxon>
    </lineage>
</organism>
<dbReference type="RefSeq" id="WP_124153059.1">
    <property type="nucleotide sequence ID" value="NZ_RQIS01000017.1"/>
</dbReference>